<reference evidence="2 3" key="1">
    <citation type="submission" date="2019-01" db="EMBL/GenBank/DDBJ databases">
        <authorList>
            <person name="Brito A."/>
        </authorList>
    </citation>
    <scope>NUCLEOTIDE SEQUENCE [LARGE SCALE GENOMIC DNA]</scope>
    <source>
        <strain evidence="2">1</strain>
    </source>
</reference>
<dbReference type="Proteomes" id="UP000320055">
    <property type="component" value="Unassembled WGS sequence"/>
</dbReference>
<proteinExistence type="predicted"/>
<evidence type="ECO:0000313" key="3">
    <source>
        <dbReference type="Proteomes" id="UP000320055"/>
    </source>
</evidence>
<evidence type="ECO:0000256" key="1">
    <source>
        <dbReference type="SAM" id="MobiDB-lite"/>
    </source>
</evidence>
<protein>
    <submittedName>
        <fullName evidence="2">Uncharacterized protein</fullName>
    </submittedName>
</protein>
<keyword evidence="3" id="KW-1185">Reference proteome</keyword>
<dbReference type="AlphaFoldDB" id="A0A563VIY0"/>
<dbReference type="EMBL" id="CAACVJ010000005">
    <property type="protein sequence ID" value="VEP11390.1"/>
    <property type="molecule type" value="Genomic_DNA"/>
</dbReference>
<sequence length="48" mass="5404">MQGSKWQPKQGVTRHSGNPITSEMDFFASPSPEIGTITLFCHFPRIKL</sequence>
<accession>A0A563VIY0</accession>
<gene>
    <name evidence="2" type="ORF">H1P_1020013</name>
</gene>
<feature type="region of interest" description="Disordered" evidence="1">
    <location>
        <begin position="1"/>
        <end position="27"/>
    </location>
</feature>
<organism evidence="2 3">
    <name type="scientific">Hyella patelloides LEGE 07179</name>
    <dbReference type="NCBI Taxonomy" id="945734"/>
    <lineage>
        <taxon>Bacteria</taxon>
        <taxon>Bacillati</taxon>
        <taxon>Cyanobacteriota</taxon>
        <taxon>Cyanophyceae</taxon>
        <taxon>Pleurocapsales</taxon>
        <taxon>Hyellaceae</taxon>
        <taxon>Hyella</taxon>
    </lineage>
</organism>
<name>A0A563VIY0_9CYAN</name>
<dbReference type="RefSeq" id="WP_186375989.1">
    <property type="nucleotide sequence ID" value="NZ_LR213858.1"/>
</dbReference>
<evidence type="ECO:0000313" key="2">
    <source>
        <dbReference type="EMBL" id="VEP11390.1"/>
    </source>
</evidence>